<feature type="domain" description="60S ribosomal export protein NMD3 OB-fold" evidence="10">
    <location>
        <begin position="335"/>
        <end position="427"/>
    </location>
</feature>
<dbReference type="InterPro" id="IPR007064">
    <property type="entry name" value="Nmd3_N"/>
</dbReference>
<comment type="caution">
    <text evidence="12">The sequence shown here is derived from an EMBL/GenBank/DDBJ whole genome shotgun (WGS) entry which is preliminary data.</text>
</comment>
<keyword evidence="6 8" id="KW-0653">Protein transport</keyword>
<dbReference type="InterPro" id="IPR048899">
    <property type="entry name" value="NMD_SH3"/>
</dbReference>
<evidence type="ECO:0000256" key="3">
    <source>
        <dbReference type="ARBA" id="ARBA00017035"/>
    </source>
</evidence>
<evidence type="ECO:0000313" key="12">
    <source>
        <dbReference type="EMBL" id="KAK8749181.1"/>
    </source>
</evidence>
<feature type="domain" description="Nmd3 N-terminal" evidence="9">
    <location>
        <begin position="40"/>
        <end position="268"/>
    </location>
</feature>
<keyword evidence="5 8" id="KW-0963">Cytoplasm</keyword>
<dbReference type="InterPro" id="IPR048898">
    <property type="entry name" value="OB_NMD3"/>
</dbReference>
<evidence type="ECO:0000259" key="9">
    <source>
        <dbReference type="Pfam" id="PF04981"/>
    </source>
</evidence>
<accession>A0AAW0YCN4</accession>
<evidence type="ECO:0000259" key="11">
    <source>
        <dbReference type="Pfam" id="PF21193"/>
    </source>
</evidence>
<comment type="function">
    <text evidence="1 8">Acts as an adapter for the XPO1/CRM1-mediated export of the 60S ribosomal subunit.</text>
</comment>
<dbReference type="Pfam" id="PF04981">
    <property type="entry name" value="NMD3"/>
    <property type="match status" value="1"/>
</dbReference>
<keyword evidence="7 8" id="KW-0539">Nucleus</keyword>
<evidence type="ECO:0000259" key="10">
    <source>
        <dbReference type="Pfam" id="PF21192"/>
    </source>
</evidence>
<dbReference type="GO" id="GO:0005634">
    <property type="term" value="C:nucleus"/>
    <property type="evidence" value="ECO:0007669"/>
    <property type="project" value="UniProtKB-SubCell"/>
</dbReference>
<gene>
    <name evidence="12" type="ORF">OTU49_015720</name>
</gene>
<proteinExistence type="inferred from homology"/>
<dbReference type="Pfam" id="PF21193">
    <property type="entry name" value="NMD_SH3"/>
    <property type="match status" value="1"/>
</dbReference>
<dbReference type="PANTHER" id="PTHR12746">
    <property type="entry name" value="NONSENSE-MEDIATED MRNA DECAY PROTEIN 3"/>
    <property type="match status" value="1"/>
</dbReference>
<organism evidence="12 13">
    <name type="scientific">Cherax quadricarinatus</name>
    <name type="common">Australian red claw crayfish</name>
    <dbReference type="NCBI Taxonomy" id="27406"/>
    <lineage>
        <taxon>Eukaryota</taxon>
        <taxon>Metazoa</taxon>
        <taxon>Ecdysozoa</taxon>
        <taxon>Arthropoda</taxon>
        <taxon>Crustacea</taxon>
        <taxon>Multicrustacea</taxon>
        <taxon>Malacostraca</taxon>
        <taxon>Eumalacostraca</taxon>
        <taxon>Eucarida</taxon>
        <taxon>Decapoda</taxon>
        <taxon>Pleocyemata</taxon>
        <taxon>Astacidea</taxon>
        <taxon>Parastacoidea</taxon>
        <taxon>Parastacidae</taxon>
        <taxon>Cherax</taxon>
    </lineage>
</organism>
<comment type="similarity">
    <text evidence="2 8">Belongs to the NMD3 family.</text>
</comment>
<evidence type="ECO:0000256" key="5">
    <source>
        <dbReference type="ARBA" id="ARBA00022490"/>
    </source>
</evidence>
<evidence type="ECO:0000256" key="2">
    <source>
        <dbReference type="ARBA" id="ARBA00009794"/>
    </source>
</evidence>
<sequence length="525" mass="59657">KDEKVLLNFVCVIYWCFRPQYYIKMEYIAPVPSAPGIILCCDCGAQIHPNPTNRCIACIRTRNDISEGIPKQGNLYFCRGCERYLDPPASWVVAALESKELLRLCLKKIKGLNKVRLVDAGFAWTEPHSKRVKVKIAVQKEIQAGAVLQQEFIVEFVVVGQMCDDCHRVEAKDYWGAVVQVRQKTDHKRTFYYLEQLMLKHRAHEKTLGIKPAHEGLDFYYTNEQGARQLVDFLMSVVPCRWTHSKKLISHDIHSNSYNYKFTFSVEIVTVCKDSVVCLPSKLAHQLGGIGQICVVHRVTNHIGLIDPSTAQLAEVSSTVFWRTPFNSLCTSKKLTEFVVMDTNAADVKRFSGQGPISKKHQVAEVWVQRASELGSDNVIFCRTHLGHILNPGDSVLGFDLRLSNVNDTNIDKINPDLVPDVILVKKIYADKATRNRRRRWRLKHLGLDDDAHSQNKDYTDFLEDLEEDPQYRTNVNIYRDVTKMASDDCESEAGEIPQVSLEEMLDDLHIGDSPTGGEAAEMMQ</sequence>
<dbReference type="EMBL" id="JARKIK010000010">
    <property type="protein sequence ID" value="KAK8749181.1"/>
    <property type="molecule type" value="Genomic_DNA"/>
</dbReference>
<dbReference type="AlphaFoldDB" id="A0AAW0YCN4"/>
<reference evidence="12 13" key="1">
    <citation type="journal article" date="2024" name="BMC Genomics">
        <title>Genome assembly of redclaw crayfish (Cherax quadricarinatus) provides insights into its immune adaptation and hypoxia tolerance.</title>
        <authorList>
            <person name="Liu Z."/>
            <person name="Zheng J."/>
            <person name="Li H."/>
            <person name="Fang K."/>
            <person name="Wang S."/>
            <person name="He J."/>
            <person name="Zhou D."/>
            <person name="Weng S."/>
            <person name="Chi M."/>
            <person name="Gu Z."/>
            <person name="He J."/>
            <person name="Li F."/>
            <person name="Wang M."/>
        </authorList>
    </citation>
    <scope>NUCLEOTIDE SEQUENCE [LARGE SCALE GENOMIC DNA]</scope>
    <source>
        <strain evidence="12">ZL_2023a</strain>
    </source>
</reference>
<dbReference type="GO" id="GO:0043023">
    <property type="term" value="F:ribosomal large subunit binding"/>
    <property type="evidence" value="ECO:0007669"/>
    <property type="project" value="InterPro"/>
</dbReference>
<evidence type="ECO:0000256" key="8">
    <source>
        <dbReference type="RuleBase" id="RU364108"/>
    </source>
</evidence>
<protein>
    <recommendedName>
        <fullName evidence="3 8">60S ribosomal export protein NMD3</fullName>
    </recommendedName>
</protein>
<dbReference type="GO" id="GO:0000055">
    <property type="term" value="P:ribosomal large subunit export from nucleus"/>
    <property type="evidence" value="ECO:0007669"/>
    <property type="project" value="TreeGrafter"/>
</dbReference>
<dbReference type="GO" id="GO:0005737">
    <property type="term" value="C:cytoplasm"/>
    <property type="evidence" value="ECO:0007669"/>
    <property type="project" value="UniProtKB-SubCell"/>
</dbReference>
<evidence type="ECO:0000256" key="4">
    <source>
        <dbReference type="ARBA" id="ARBA00022448"/>
    </source>
</evidence>
<evidence type="ECO:0000256" key="6">
    <source>
        <dbReference type="ARBA" id="ARBA00022927"/>
    </source>
</evidence>
<comment type="subcellular location">
    <subcellularLocation>
        <location evidence="8">Cytoplasm</location>
    </subcellularLocation>
    <subcellularLocation>
        <location evidence="8">Nucleus</location>
    </subcellularLocation>
</comment>
<feature type="domain" description="60S ribosomal export protein NMD3 SH3" evidence="11">
    <location>
        <begin position="271"/>
        <end position="318"/>
    </location>
</feature>
<evidence type="ECO:0000256" key="1">
    <source>
        <dbReference type="ARBA" id="ARBA00002269"/>
    </source>
</evidence>
<name>A0AAW0YCN4_CHEQU</name>
<keyword evidence="4 8" id="KW-0813">Transport</keyword>
<evidence type="ECO:0000256" key="7">
    <source>
        <dbReference type="ARBA" id="ARBA00023242"/>
    </source>
</evidence>
<dbReference type="Pfam" id="PF21192">
    <property type="entry name" value="OB_NMD3"/>
    <property type="match status" value="1"/>
</dbReference>
<dbReference type="PANTHER" id="PTHR12746:SF2">
    <property type="entry name" value="60S RIBOSOMAL EXPORT PROTEIN NMD3"/>
    <property type="match status" value="1"/>
</dbReference>
<dbReference type="InterPro" id="IPR039768">
    <property type="entry name" value="Nmd3"/>
</dbReference>
<feature type="non-terminal residue" evidence="12">
    <location>
        <position position="1"/>
    </location>
</feature>
<keyword evidence="13" id="KW-1185">Reference proteome</keyword>
<dbReference type="Proteomes" id="UP001445076">
    <property type="component" value="Unassembled WGS sequence"/>
</dbReference>
<evidence type="ECO:0000313" key="13">
    <source>
        <dbReference type="Proteomes" id="UP001445076"/>
    </source>
</evidence>
<dbReference type="GO" id="GO:0015031">
    <property type="term" value="P:protein transport"/>
    <property type="evidence" value="ECO:0007669"/>
    <property type="project" value="UniProtKB-KW"/>
</dbReference>